<dbReference type="PANTHER" id="PTHR10491">
    <property type="entry name" value="DTDP-4-DEHYDRORHAMNOSE REDUCTASE"/>
    <property type="match status" value="1"/>
</dbReference>
<dbReference type="Gene3D" id="3.40.50.720">
    <property type="entry name" value="NAD(P)-binding Rossmann-like Domain"/>
    <property type="match status" value="1"/>
</dbReference>
<dbReference type="EC" id="1.1.1.133" evidence="2"/>
<evidence type="ECO:0000256" key="2">
    <source>
        <dbReference type="RuleBase" id="RU364082"/>
    </source>
</evidence>
<evidence type="ECO:0000313" key="5">
    <source>
        <dbReference type="Proteomes" id="UP000261811"/>
    </source>
</evidence>
<name>A0A372JKY0_9ACTN</name>
<comment type="similarity">
    <text evidence="1 2">Belongs to the dTDP-4-dehydrorhamnose reductase family.</text>
</comment>
<dbReference type="SUPFAM" id="SSF51735">
    <property type="entry name" value="NAD(P)-binding Rossmann-fold domains"/>
    <property type="match status" value="1"/>
</dbReference>
<dbReference type="InterPro" id="IPR029903">
    <property type="entry name" value="RmlD-like-bd"/>
</dbReference>
<dbReference type="OrthoDB" id="9803892at2"/>
<sequence length="282" mass="30783">MKWLVTGARGMLGADLMSRLAAEGADATGLDRAALDVCDEAAVHEAVAAHRPDVVVNCAAWTDVDGAEQDLRVFDANHGAVIHLAGACRRTGARLVQISSDYVFPGHGPHGEDDETGPINEYGFSKLYGERAALEYARSYVVRTAWLYGAHGRNFVATMARLAAERDTVDVVADQHGQPTWTGDLADRIVRLVASGAPYGVYHGTNAGETTWYGLACEVFTLLGHDPERVRPTTTDRFPRPARRPVNSVLRHDGWARAGLEPMRDWREALHAAWPHLALDPR</sequence>
<proteinExistence type="inferred from homology"/>
<dbReference type="InterPro" id="IPR036291">
    <property type="entry name" value="NAD(P)-bd_dom_sf"/>
</dbReference>
<comment type="pathway">
    <text evidence="2">Carbohydrate biosynthesis; dTDP-L-rhamnose biosynthesis.</text>
</comment>
<evidence type="ECO:0000256" key="1">
    <source>
        <dbReference type="ARBA" id="ARBA00010944"/>
    </source>
</evidence>
<dbReference type="GO" id="GO:0019305">
    <property type="term" value="P:dTDP-rhamnose biosynthetic process"/>
    <property type="evidence" value="ECO:0007669"/>
    <property type="project" value="UniProtKB-UniPathway"/>
</dbReference>
<evidence type="ECO:0000313" key="4">
    <source>
        <dbReference type="EMBL" id="RFU40655.1"/>
    </source>
</evidence>
<dbReference type="EMBL" id="QURH01000269">
    <property type="protein sequence ID" value="RFU40655.1"/>
    <property type="molecule type" value="Genomic_DNA"/>
</dbReference>
<dbReference type="NCBIfam" id="TIGR01214">
    <property type="entry name" value="rmlD"/>
    <property type="match status" value="1"/>
</dbReference>
<dbReference type="UniPathway" id="UPA00124"/>
<gene>
    <name evidence="4" type="primary">rfbD</name>
    <name evidence="4" type="ORF">DZF91_15980</name>
</gene>
<comment type="caution">
    <text evidence="4">The sequence shown here is derived from an EMBL/GenBank/DDBJ whole genome shotgun (WGS) entry which is preliminary data.</text>
</comment>
<protein>
    <recommendedName>
        <fullName evidence="2">dTDP-4-dehydrorhamnose reductase</fullName>
        <ecNumber evidence="2">1.1.1.133</ecNumber>
    </recommendedName>
</protein>
<dbReference type="GO" id="GO:0005829">
    <property type="term" value="C:cytosol"/>
    <property type="evidence" value="ECO:0007669"/>
    <property type="project" value="TreeGrafter"/>
</dbReference>
<keyword evidence="2 4" id="KW-0560">Oxidoreductase</keyword>
<dbReference type="RefSeq" id="WP_117358258.1">
    <property type="nucleotide sequence ID" value="NZ_QURH01000269.1"/>
</dbReference>
<dbReference type="PANTHER" id="PTHR10491:SF4">
    <property type="entry name" value="METHIONINE ADENOSYLTRANSFERASE 2 SUBUNIT BETA"/>
    <property type="match status" value="1"/>
</dbReference>
<reference evidence="4 5" key="1">
    <citation type="submission" date="2018-08" db="EMBL/GenBank/DDBJ databases">
        <title>Actinomadura jelena sp. nov., a novel Actinomycete isolated from soil in Chad.</title>
        <authorList>
            <person name="Shi L."/>
        </authorList>
    </citation>
    <scope>NUCLEOTIDE SEQUENCE [LARGE SCALE GENOMIC DNA]</scope>
    <source>
        <strain evidence="4 5">NEAU-G17</strain>
    </source>
</reference>
<dbReference type="AlphaFoldDB" id="A0A372JKY0"/>
<accession>A0A372JKY0</accession>
<dbReference type="Gene3D" id="3.90.25.10">
    <property type="entry name" value="UDP-galactose 4-epimerase, domain 1"/>
    <property type="match status" value="1"/>
</dbReference>
<organism evidence="4 5">
    <name type="scientific">Actinomadura logoneensis</name>
    <dbReference type="NCBI Taxonomy" id="2293572"/>
    <lineage>
        <taxon>Bacteria</taxon>
        <taxon>Bacillati</taxon>
        <taxon>Actinomycetota</taxon>
        <taxon>Actinomycetes</taxon>
        <taxon>Streptosporangiales</taxon>
        <taxon>Thermomonosporaceae</taxon>
        <taxon>Actinomadura</taxon>
    </lineage>
</organism>
<keyword evidence="2" id="KW-0521">NADP</keyword>
<dbReference type="InterPro" id="IPR005913">
    <property type="entry name" value="dTDP_dehydrorham_reduct"/>
</dbReference>
<dbReference type="GO" id="GO:0008831">
    <property type="term" value="F:dTDP-4-dehydrorhamnose reductase activity"/>
    <property type="evidence" value="ECO:0007669"/>
    <property type="project" value="UniProtKB-EC"/>
</dbReference>
<dbReference type="CDD" id="cd05254">
    <property type="entry name" value="dTDP_HR_like_SDR_e"/>
    <property type="match status" value="1"/>
</dbReference>
<evidence type="ECO:0000259" key="3">
    <source>
        <dbReference type="Pfam" id="PF04321"/>
    </source>
</evidence>
<keyword evidence="5" id="KW-1185">Reference proteome</keyword>
<dbReference type="Proteomes" id="UP000261811">
    <property type="component" value="Unassembled WGS sequence"/>
</dbReference>
<feature type="domain" description="RmlD-like substrate binding" evidence="3">
    <location>
        <begin position="1"/>
        <end position="273"/>
    </location>
</feature>
<comment type="function">
    <text evidence="2">Catalyzes the reduction of dTDP-6-deoxy-L-lyxo-4-hexulose to yield dTDP-L-rhamnose.</text>
</comment>
<dbReference type="Pfam" id="PF04321">
    <property type="entry name" value="RmlD_sub_bind"/>
    <property type="match status" value="1"/>
</dbReference>